<evidence type="ECO:0000313" key="10">
    <source>
        <dbReference type="RefSeq" id="XP_026661944.2"/>
    </source>
</evidence>
<evidence type="ECO:0000256" key="6">
    <source>
        <dbReference type="RuleBase" id="RU367028"/>
    </source>
</evidence>
<dbReference type="Proteomes" id="UP000228380">
    <property type="component" value="Chromosome 8"/>
</dbReference>
<feature type="domain" description="OVATE" evidence="8">
    <location>
        <begin position="304"/>
        <end position="363"/>
    </location>
</feature>
<reference evidence="9" key="1">
    <citation type="journal article" date="2019" name="Nat. Commun.">
        <title>Genome-wide association mapping of date palm fruit traits.</title>
        <authorList>
            <person name="Hazzouri K.M."/>
            <person name="Gros-Balthazard M."/>
            <person name="Flowers J.M."/>
            <person name="Copetti D."/>
            <person name="Lemansour A."/>
            <person name="Lebrun M."/>
            <person name="Masmoudi K."/>
            <person name="Ferrand S."/>
            <person name="Dhar M.I."/>
            <person name="Fresquez Z.A."/>
            <person name="Rosas U."/>
            <person name="Zhang J."/>
            <person name="Talag J."/>
            <person name="Lee S."/>
            <person name="Kudrna D."/>
            <person name="Powell R.F."/>
            <person name="Leitch I.J."/>
            <person name="Krueger R.R."/>
            <person name="Wing R.A."/>
            <person name="Amiri K.M.A."/>
            <person name="Purugganan M.D."/>
        </authorList>
    </citation>
    <scope>NUCLEOTIDE SEQUENCE [LARGE SCALE GENOMIC DNA]</scope>
    <source>
        <strain evidence="9">cv. Khalas</strain>
    </source>
</reference>
<comment type="subcellular location">
    <subcellularLocation>
        <location evidence="1 6">Nucleus</location>
    </subcellularLocation>
</comment>
<comment type="function">
    <text evidence="6">Transcriptional repressor that regulates multiple aspects of plant growth and development.</text>
</comment>
<evidence type="ECO:0000256" key="5">
    <source>
        <dbReference type="ARBA" id="ARBA00023242"/>
    </source>
</evidence>
<protein>
    <recommendedName>
        <fullName evidence="6">Transcription repressor</fullName>
    </recommendedName>
    <alternativeName>
        <fullName evidence="6">Ovate family protein</fullName>
    </alternativeName>
</protein>
<organism evidence="9 10">
    <name type="scientific">Phoenix dactylifera</name>
    <name type="common">Date palm</name>
    <dbReference type="NCBI Taxonomy" id="42345"/>
    <lineage>
        <taxon>Eukaryota</taxon>
        <taxon>Viridiplantae</taxon>
        <taxon>Streptophyta</taxon>
        <taxon>Embryophyta</taxon>
        <taxon>Tracheophyta</taxon>
        <taxon>Spermatophyta</taxon>
        <taxon>Magnoliopsida</taxon>
        <taxon>Liliopsida</taxon>
        <taxon>Arecaceae</taxon>
        <taxon>Coryphoideae</taxon>
        <taxon>Phoeniceae</taxon>
        <taxon>Phoenix</taxon>
    </lineage>
</organism>
<dbReference type="GO" id="GO:0005634">
    <property type="term" value="C:nucleus"/>
    <property type="evidence" value="ECO:0007669"/>
    <property type="project" value="UniProtKB-SubCell"/>
</dbReference>
<evidence type="ECO:0000256" key="7">
    <source>
        <dbReference type="SAM" id="MobiDB-lite"/>
    </source>
</evidence>
<evidence type="ECO:0000313" key="9">
    <source>
        <dbReference type="Proteomes" id="UP000228380"/>
    </source>
</evidence>
<dbReference type="Pfam" id="PF04844">
    <property type="entry name" value="Ovate"/>
    <property type="match status" value="1"/>
</dbReference>
<keyword evidence="4 6" id="KW-0804">Transcription</keyword>
<keyword evidence="9" id="KW-1185">Reference proteome</keyword>
<dbReference type="PANTHER" id="PTHR33057:SF17">
    <property type="entry name" value="TRANSCRIPTION REPRESSOR OFP8"/>
    <property type="match status" value="1"/>
</dbReference>
<name>A0A8B8J6I5_PHODC</name>
<accession>A0A8B8J6I5</accession>
<gene>
    <name evidence="10" type="primary">LOC103710928</name>
</gene>
<dbReference type="GeneID" id="103710928"/>
<evidence type="ECO:0000256" key="4">
    <source>
        <dbReference type="ARBA" id="ARBA00023163"/>
    </source>
</evidence>
<feature type="compositionally biased region" description="Basic residues" evidence="7">
    <location>
        <begin position="253"/>
        <end position="267"/>
    </location>
</feature>
<feature type="compositionally biased region" description="Low complexity" evidence="7">
    <location>
        <begin position="227"/>
        <end position="242"/>
    </location>
</feature>
<evidence type="ECO:0000256" key="3">
    <source>
        <dbReference type="ARBA" id="ARBA00023015"/>
    </source>
</evidence>
<reference evidence="10" key="2">
    <citation type="submission" date="2025-08" db="UniProtKB">
        <authorList>
            <consortium name="RefSeq"/>
        </authorList>
    </citation>
    <scope>IDENTIFICATION</scope>
    <source>
        <tissue evidence="10">Young leaves</tissue>
    </source>
</reference>
<dbReference type="RefSeq" id="XP_026661944.2">
    <property type="nucleotide sequence ID" value="XM_026806143.2"/>
</dbReference>
<dbReference type="InterPro" id="IPR038933">
    <property type="entry name" value="Ovate"/>
</dbReference>
<keyword evidence="5 6" id="KW-0539">Nucleus</keyword>
<dbReference type="OrthoDB" id="1928390at2759"/>
<sequence length="367" mass="41390">MESNKSSSRLKQRLARMFKSSSLLRSACNSSTSAATILSSTGSSRTLLHDVACEPFFVPRRHRHRGVDDDGMLLAHNSLGRSPSYWIANDRHHEVPALRLAIDCGGCRPTGDLPLLMAKSEKGKHGKNKKKERRVRETGGFYVTGEGEGRMCPPASPSSPSKSSYYYYCFNEVGKEEKKMERNKKKKKKKKLLSNSYGFSSSSSVNSDDGFELFTSEEGEGKEEVTETFFSSRSFSSDSSEFYQRPMPNANKNKSKKASRCPPRIRSKNHENRNASEGFRPLVSIASREKKMKELAEEKRGFAVVKRSSDPHGDFRSSMVEMIVGRQIFEAEDLERLLHSYLSLNSPHHHPIILQAFSDKWVVLFGN</sequence>
<feature type="compositionally biased region" description="Acidic residues" evidence="7">
    <location>
        <begin position="209"/>
        <end position="221"/>
    </location>
</feature>
<dbReference type="InterPro" id="IPR006458">
    <property type="entry name" value="Ovate_C"/>
</dbReference>
<dbReference type="AlphaFoldDB" id="A0A8B8J6I5"/>
<dbReference type="NCBIfam" id="TIGR01568">
    <property type="entry name" value="A_thal_3678"/>
    <property type="match status" value="1"/>
</dbReference>
<feature type="compositionally biased region" description="Basic residues" evidence="7">
    <location>
        <begin position="181"/>
        <end position="192"/>
    </location>
</feature>
<keyword evidence="2 6" id="KW-0678">Repressor</keyword>
<evidence type="ECO:0000256" key="1">
    <source>
        <dbReference type="ARBA" id="ARBA00004123"/>
    </source>
</evidence>
<keyword evidence="3 6" id="KW-0805">Transcription regulation</keyword>
<evidence type="ECO:0000256" key="2">
    <source>
        <dbReference type="ARBA" id="ARBA00022491"/>
    </source>
</evidence>
<dbReference type="GO" id="GO:0045892">
    <property type="term" value="P:negative regulation of DNA-templated transcription"/>
    <property type="evidence" value="ECO:0007669"/>
    <property type="project" value="UniProtKB-UniRule"/>
</dbReference>
<feature type="compositionally biased region" description="Low complexity" evidence="7">
    <location>
        <begin position="194"/>
        <end position="208"/>
    </location>
</feature>
<feature type="region of interest" description="Disordered" evidence="7">
    <location>
        <begin position="178"/>
        <end position="273"/>
    </location>
</feature>
<proteinExistence type="predicted"/>
<dbReference type="PANTHER" id="PTHR33057">
    <property type="entry name" value="TRANSCRIPTION REPRESSOR OFP7-RELATED"/>
    <property type="match status" value="1"/>
</dbReference>
<dbReference type="PROSITE" id="PS51754">
    <property type="entry name" value="OVATE"/>
    <property type="match status" value="1"/>
</dbReference>
<dbReference type="KEGG" id="pda:103710928"/>
<evidence type="ECO:0000259" key="8">
    <source>
        <dbReference type="PROSITE" id="PS51754"/>
    </source>
</evidence>